<dbReference type="Proteomes" id="UP000537989">
    <property type="component" value="Unassembled WGS sequence"/>
</dbReference>
<dbReference type="EC" id="3.1.1.74" evidence="3 12"/>
<dbReference type="SUPFAM" id="SSF53474">
    <property type="entry name" value="alpha/beta-Hydrolases"/>
    <property type="match status" value="1"/>
</dbReference>
<comment type="function">
    <text evidence="12">Catalyzes the hydrolysis of complex carboxylic polyesters found in the cell wall of plants. Degrades cutin, a macromolecule that forms the structure of the plant cuticle.</text>
</comment>
<evidence type="ECO:0000256" key="6">
    <source>
        <dbReference type="ARBA" id="ARBA00022729"/>
    </source>
</evidence>
<feature type="active site" description="Proton donor/acceptor" evidence="10">
    <location>
        <position position="229"/>
    </location>
</feature>
<dbReference type="PANTHER" id="PTHR48250">
    <property type="entry name" value="CUTINASE 2-RELATED"/>
    <property type="match status" value="1"/>
</dbReference>
<dbReference type="Gene3D" id="3.40.50.1820">
    <property type="entry name" value="alpha/beta hydrolase"/>
    <property type="match status" value="1"/>
</dbReference>
<feature type="signal peptide" evidence="12">
    <location>
        <begin position="1"/>
        <end position="16"/>
    </location>
</feature>
<feature type="active site" description="Nucleophile" evidence="10">
    <location>
        <position position="164"/>
    </location>
</feature>
<reference evidence="14 15" key="1">
    <citation type="submission" date="2020-02" db="EMBL/GenBank/DDBJ databases">
        <title>Identification and distribution of gene clusters putatively required for synthesis of sphingolipid metabolism inhibitors in phylogenetically diverse species of the filamentous fungus Fusarium.</title>
        <authorList>
            <person name="Kim H.-S."/>
            <person name="Busman M."/>
            <person name="Brown D.W."/>
            <person name="Divon H."/>
            <person name="Uhlig S."/>
            <person name="Proctor R.H."/>
        </authorList>
    </citation>
    <scope>NUCLEOTIDE SEQUENCE [LARGE SCALE GENOMIC DNA]</scope>
    <source>
        <strain evidence="14 15">NRRL 2903</strain>
    </source>
</reference>
<sequence>MKPTQVLVALAAIAYAAPVSDDTKAKALEIDDDFPLAELEAYFEAHMNGETSEANSLQARQFSSSTYNQLTDGTPCRPVTMIYARGTTQAGNVGDPAAVGPVLFNNLASRIGLNNLAVQGVAYPANIAGYLAGGDAAGSRTMADLISRAATQCPSTKIIISGYSQGAQLVHNAAGMLSASVTNRVTAAVTFGDPKQKQAFGTIPSSRTRIFCRAGDNICDGGIIVTPAHSQYQQDAPAAAEWIAARDRMRNGEEVAFRPSLIICLINSLPQTYLEAKENFPNFNLVVFYGMRSTFIDKGDMALEGRRKVPVYSRQQINIDDIVVVDDPKTADGNIVWYKRTQEGIKNICFQFVVCDEAQVAKKTDGSYNNLLRKFQWRILLWTSDTPLSNSLRDLIFPLILMWKALGIKPIFEYMHIRRTMRTPLRLPDGSMTYPGIDLLPPTIVVEEHTFGKQLRRQVLSEGYDLAKRLFKPANDDGVIPENTMAMASQAIEGTSTEATLNFGVHRQGVLTTFDWRNTIILDPANEKITGSKKDIELRVQSLLDPNEPKTRSELERMKKNEAAQHEAAQHGVIVGIDHVQRLISKDPNGGLTWLYNMTRKDEAAQEPSDRTAMLRWVCHENPILTRVLKLLFGRVTDNKRRLLIYMDTPGSRRKLSHCRTIRPENKQSVKDANIHDWNDPYSGAQVFAANINTMSVGVNMHHCCFTGIFINWHLNMKTNWQCCGRLIRIGQQHKVEWIFLKIKNSYHDNIERLAISKWAPQLSAEIHLPDWVQDELREILIYEISKTHMTQPFRHKKLRKHMTDRKSEKSSTLIKGEADVNEEDDDELKIEEDEDELGTR</sequence>
<organism evidence="14 15">
    <name type="scientific">Fusarium austroamericanum</name>
    <dbReference type="NCBI Taxonomy" id="282268"/>
    <lineage>
        <taxon>Eukaryota</taxon>
        <taxon>Fungi</taxon>
        <taxon>Dikarya</taxon>
        <taxon>Ascomycota</taxon>
        <taxon>Pezizomycotina</taxon>
        <taxon>Sordariomycetes</taxon>
        <taxon>Hypocreomycetidae</taxon>
        <taxon>Hypocreales</taxon>
        <taxon>Nectriaceae</taxon>
        <taxon>Fusarium</taxon>
    </lineage>
</organism>
<comment type="caution">
    <text evidence="14">The sequence shown here is derived from an EMBL/GenBank/DDBJ whole genome shotgun (WGS) entry which is preliminary data.</text>
</comment>
<evidence type="ECO:0000313" key="15">
    <source>
        <dbReference type="Proteomes" id="UP000537989"/>
    </source>
</evidence>
<evidence type="ECO:0000256" key="3">
    <source>
        <dbReference type="ARBA" id="ARBA00013095"/>
    </source>
</evidence>
<evidence type="ECO:0000256" key="13">
    <source>
        <dbReference type="SAM" id="MobiDB-lite"/>
    </source>
</evidence>
<evidence type="ECO:0000256" key="11">
    <source>
        <dbReference type="PIRSR" id="PIRSR611150-2"/>
    </source>
</evidence>
<keyword evidence="8 11" id="KW-1015">Disulfide bond</keyword>
<keyword evidence="15" id="KW-1185">Reference proteome</keyword>
<dbReference type="Gene3D" id="3.40.50.10810">
    <property type="entry name" value="Tandem AAA-ATPase domain"/>
    <property type="match status" value="1"/>
</dbReference>
<keyword evidence="5 12" id="KW-0964">Secreted</keyword>
<dbReference type="InterPro" id="IPR000675">
    <property type="entry name" value="Cutinase/axe"/>
</dbReference>
<dbReference type="InterPro" id="IPR043579">
    <property type="entry name" value="CUTINASE_2"/>
</dbReference>
<evidence type="ECO:0000256" key="5">
    <source>
        <dbReference type="ARBA" id="ARBA00022525"/>
    </source>
</evidence>
<comment type="similarity">
    <text evidence="2 12">Belongs to the cutinase family.</text>
</comment>
<dbReference type="EMBL" id="JAAMOD010000233">
    <property type="protein sequence ID" value="KAF5234364.1"/>
    <property type="molecule type" value="Genomic_DNA"/>
</dbReference>
<evidence type="ECO:0000313" key="14">
    <source>
        <dbReference type="EMBL" id="KAF5234364.1"/>
    </source>
</evidence>
<dbReference type="InterPro" id="IPR011150">
    <property type="entry name" value="Cutinase_monf"/>
</dbReference>
<dbReference type="Pfam" id="PF01083">
    <property type="entry name" value="Cutinase"/>
    <property type="match status" value="1"/>
</dbReference>
<evidence type="ECO:0000256" key="12">
    <source>
        <dbReference type="RuleBase" id="RU361263"/>
    </source>
</evidence>
<evidence type="ECO:0000256" key="8">
    <source>
        <dbReference type="ARBA" id="ARBA00023157"/>
    </source>
</evidence>
<evidence type="ECO:0000256" key="9">
    <source>
        <dbReference type="ARBA" id="ARBA00034045"/>
    </source>
</evidence>
<feature type="disulfide bond" evidence="11">
    <location>
        <begin position="76"/>
        <end position="153"/>
    </location>
</feature>
<dbReference type="InterPro" id="IPR043580">
    <property type="entry name" value="CUTINASE_1"/>
</dbReference>
<dbReference type="PROSITE" id="PS00155">
    <property type="entry name" value="CUTINASE_1"/>
    <property type="match status" value="1"/>
</dbReference>
<dbReference type="InterPro" id="IPR038718">
    <property type="entry name" value="SNF2-like_sf"/>
</dbReference>
<dbReference type="GO" id="GO:0016052">
    <property type="term" value="P:carbohydrate catabolic process"/>
    <property type="evidence" value="ECO:0007669"/>
    <property type="project" value="TreeGrafter"/>
</dbReference>
<feature type="region of interest" description="Disordered" evidence="13">
    <location>
        <begin position="796"/>
        <end position="841"/>
    </location>
</feature>
<dbReference type="InterPro" id="IPR029058">
    <property type="entry name" value="AB_hydrolase_fold"/>
</dbReference>
<evidence type="ECO:0000256" key="1">
    <source>
        <dbReference type="ARBA" id="ARBA00004613"/>
    </source>
</evidence>
<accession>A0AAN5Z703</accession>
<dbReference type="GO" id="GO:0005524">
    <property type="term" value="F:ATP binding"/>
    <property type="evidence" value="ECO:0007669"/>
    <property type="project" value="InterPro"/>
</dbReference>
<proteinExistence type="inferred from homology"/>
<dbReference type="PROSITE" id="PS00931">
    <property type="entry name" value="CUTINASE_2"/>
    <property type="match status" value="1"/>
</dbReference>
<keyword evidence="6 12" id="KW-0732">Signal</keyword>
<dbReference type="SUPFAM" id="SSF52540">
    <property type="entry name" value="P-loop containing nucleoside triphosphate hydrolases"/>
    <property type="match status" value="1"/>
</dbReference>
<comment type="catalytic activity">
    <reaction evidence="9 12">
        <text>cutin + H2O = cutin monomers.</text>
        <dbReference type="EC" id="3.1.1.74"/>
    </reaction>
</comment>
<dbReference type="GO" id="GO:0050525">
    <property type="term" value="F:cutinase activity"/>
    <property type="evidence" value="ECO:0007669"/>
    <property type="project" value="UniProtKB-UniRule"/>
</dbReference>
<dbReference type="SMART" id="SM01110">
    <property type="entry name" value="Cutinase"/>
    <property type="match status" value="1"/>
</dbReference>
<dbReference type="PRINTS" id="PR00129">
    <property type="entry name" value="CUTINASE"/>
</dbReference>
<dbReference type="Gene3D" id="3.40.50.300">
    <property type="entry name" value="P-loop containing nucleotide triphosphate hydrolases"/>
    <property type="match status" value="1"/>
</dbReference>
<feature type="compositionally biased region" description="Acidic residues" evidence="13">
    <location>
        <begin position="820"/>
        <end position="841"/>
    </location>
</feature>
<evidence type="ECO:0000256" key="10">
    <source>
        <dbReference type="PIRSR" id="PIRSR611150-1"/>
    </source>
</evidence>
<gene>
    <name evidence="14" type="ORF">FAUST_7687</name>
</gene>
<feature type="active site" evidence="10">
    <location>
        <position position="216"/>
    </location>
</feature>
<feature type="chain" id="PRO_5042669200" description="Cutinase" evidence="12">
    <location>
        <begin position="17"/>
        <end position="841"/>
    </location>
</feature>
<name>A0AAN5Z703_FUSAU</name>
<dbReference type="InterPro" id="IPR027417">
    <property type="entry name" value="P-loop_NTPase"/>
</dbReference>
<comment type="subcellular location">
    <subcellularLocation>
        <location evidence="1 12">Secreted</location>
    </subcellularLocation>
</comment>
<dbReference type="PANTHER" id="PTHR48250:SF2">
    <property type="entry name" value="CUTINASE"/>
    <property type="match status" value="1"/>
</dbReference>
<dbReference type="AlphaFoldDB" id="A0AAN5Z703"/>
<feature type="disulfide bond" evidence="11">
    <location>
        <begin position="212"/>
        <end position="219"/>
    </location>
</feature>
<keyword evidence="4 12" id="KW-0719">Serine esterase</keyword>
<evidence type="ECO:0000256" key="2">
    <source>
        <dbReference type="ARBA" id="ARBA00007534"/>
    </source>
</evidence>
<keyword evidence="7 12" id="KW-0378">Hydrolase</keyword>
<evidence type="ECO:0000256" key="7">
    <source>
        <dbReference type="ARBA" id="ARBA00022801"/>
    </source>
</evidence>
<evidence type="ECO:0000256" key="4">
    <source>
        <dbReference type="ARBA" id="ARBA00022487"/>
    </source>
</evidence>
<protein>
    <recommendedName>
        <fullName evidence="3 12">Cutinase</fullName>
        <ecNumber evidence="3 12">3.1.1.74</ecNumber>
    </recommendedName>
</protein>
<dbReference type="GO" id="GO:0005576">
    <property type="term" value="C:extracellular region"/>
    <property type="evidence" value="ECO:0007669"/>
    <property type="project" value="UniProtKB-SubCell"/>
</dbReference>